<dbReference type="InterPro" id="IPR020831">
    <property type="entry name" value="GlycerAld/Erythrose_P_DH"/>
</dbReference>
<dbReference type="CDD" id="cd05214">
    <property type="entry name" value="GAPDH_I_N"/>
    <property type="match status" value="1"/>
</dbReference>
<keyword evidence="5" id="KW-0520">NAD</keyword>
<dbReference type="CDD" id="cd18126">
    <property type="entry name" value="GAPDH_I_C"/>
    <property type="match status" value="1"/>
</dbReference>
<evidence type="ECO:0000256" key="3">
    <source>
        <dbReference type="PIRSR" id="PIRSR000149-1"/>
    </source>
</evidence>
<dbReference type="NCBIfam" id="TIGR01534">
    <property type="entry name" value="GAPDH-I"/>
    <property type="match status" value="1"/>
</dbReference>
<protein>
    <recommendedName>
        <fullName evidence="8">Glyceraldehyde-3-phosphate dehydrogenase</fullName>
        <ecNumber evidence="8">1.2.1.-</ecNumber>
    </recommendedName>
</protein>
<feature type="binding site" evidence="5">
    <location>
        <position position="316"/>
    </location>
    <ligand>
        <name>NAD(+)</name>
        <dbReference type="ChEBI" id="CHEBI:57540"/>
    </ligand>
</feature>
<feature type="binding site" evidence="4">
    <location>
        <begin position="152"/>
        <end position="154"/>
    </location>
    <ligand>
        <name>D-glyceraldehyde 3-phosphate</name>
        <dbReference type="ChEBI" id="CHEBI:59776"/>
    </ligand>
</feature>
<name>A0A9X7W1M9_9BACL</name>
<evidence type="ECO:0000313" key="10">
    <source>
        <dbReference type="EMBL" id="QSO48585.1"/>
    </source>
</evidence>
<feature type="binding site" evidence="4">
    <location>
        <position position="234"/>
    </location>
    <ligand>
        <name>D-glyceraldehyde 3-phosphate</name>
        <dbReference type="ChEBI" id="CHEBI:59776"/>
    </ligand>
</feature>
<feature type="site" description="Activates thiol group during catalysis" evidence="6">
    <location>
        <position position="180"/>
    </location>
</feature>
<dbReference type="FunFam" id="3.30.360.10:FF:000002">
    <property type="entry name" value="Glyceraldehyde-3-phosphate dehydrogenase"/>
    <property type="match status" value="1"/>
</dbReference>
<dbReference type="InterPro" id="IPR036291">
    <property type="entry name" value="NAD(P)-bd_dom_sf"/>
</dbReference>
<dbReference type="AlphaFoldDB" id="A0A9X7W1M9"/>
<comment type="similarity">
    <text evidence="1 7">Belongs to the glyceraldehyde-3-phosphate dehydrogenase family.</text>
</comment>
<dbReference type="EMBL" id="CP071182">
    <property type="protein sequence ID" value="QSO48585.1"/>
    <property type="molecule type" value="Genomic_DNA"/>
</dbReference>
<evidence type="ECO:0000256" key="6">
    <source>
        <dbReference type="PIRSR" id="PIRSR000149-4"/>
    </source>
</evidence>
<dbReference type="Gene3D" id="3.30.360.10">
    <property type="entry name" value="Dihydrodipicolinate Reductase, domain 2"/>
    <property type="match status" value="1"/>
</dbReference>
<dbReference type="PRINTS" id="PR00078">
    <property type="entry name" value="G3PDHDRGNASE"/>
</dbReference>
<dbReference type="EC" id="1.2.1.-" evidence="8"/>
<dbReference type="GO" id="GO:0016620">
    <property type="term" value="F:oxidoreductase activity, acting on the aldehyde or oxo group of donors, NAD or NADP as acceptor"/>
    <property type="evidence" value="ECO:0007669"/>
    <property type="project" value="InterPro"/>
</dbReference>
<dbReference type="KEGG" id="afx:JZ786_06280"/>
<dbReference type="FunFam" id="3.40.50.720:FF:000001">
    <property type="entry name" value="Glyceraldehyde-3-phosphate dehydrogenase"/>
    <property type="match status" value="1"/>
</dbReference>
<evidence type="ECO:0000259" key="9">
    <source>
        <dbReference type="SMART" id="SM00846"/>
    </source>
</evidence>
<keyword evidence="5" id="KW-0547">Nucleotide-binding</keyword>
<dbReference type="PIRSF" id="PIRSF000149">
    <property type="entry name" value="GAP_DH"/>
    <property type="match status" value="1"/>
</dbReference>
<feature type="active site" description="Nucleophile" evidence="3">
    <location>
        <position position="153"/>
    </location>
</feature>
<feature type="binding site" evidence="5">
    <location>
        <begin position="12"/>
        <end position="13"/>
    </location>
    <ligand>
        <name>NAD(+)</name>
        <dbReference type="ChEBI" id="CHEBI:57540"/>
    </ligand>
</feature>
<keyword evidence="2 8" id="KW-0560">Oxidoreductase</keyword>
<reference evidence="10 11" key="1">
    <citation type="submission" date="2021-02" db="EMBL/GenBank/DDBJ databases">
        <title>Alicyclobacillus curvatus sp. nov. and Alicyclobacillus mengziensis sp. nov., two acidophilic bacteria isolated from acid mine drainage.</title>
        <authorList>
            <person name="Huang Y."/>
        </authorList>
    </citation>
    <scope>NUCLEOTIDE SEQUENCE [LARGE SCALE GENOMIC DNA]</scope>
    <source>
        <strain evidence="10 11">S30H14</strain>
    </source>
</reference>
<evidence type="ECO:0000256" key="1">
    <source>
        <dbReference type="ARBA" id="ARBA00007406"/>
    </source>
</evidence>
<dbReference type="RefSeq" id="WP_206657916.1">
    <property type="nucleotide sequence ID" value="NZ_CP071182.1"/>
</dbReference>
<dbReference type="SMART" id="SM00846">
    <property type="entry name" value="Gp_dh_N"/>
    <property type="match status" value="1"/>
</dbReference>
<feature type="binding site" evidence="5">
    <location>
        <position position="121"/>
    </location>
    <ligand>
        <name>NAD(+)</name>
        <dbReference type="ChEBI" id="CHEBI:57540"/>
    </ligand>
</feature>
<gene>
    <name evidence="10" type="primary">gap</name>
    <name evidence="10" type="ORF">JZ786_06280</name>
</gene>
<dbReference type="SUPFAM" id="SSF55347">
    <property type="entry name" value="Glyceraldehyde-3-phosphate dehydrogenase-like, C-terminal domain"/>
    <property type="match status" value="1"/>
</dbReference>
<dbReference type="Pfam" id="PF00044">
    <property type="entry name" value="Gp_dh_N"/>
    <property type="match status" value="1"/>
</dbReference>
<sequence>MTIKVGINGFGRIGRNVFRAALGRKDMEIVAVNDLTDAKTLAMLLQYDSVHGRLNAEVKAEDGAIVVDGKRVAVLAERDPANLPWGKLGVDIVIESTGRFTDKEKAEAHITSGGAKKVIISAPAKHEDATIVLGVNDDIYDPEKHNVISNASCTTNCLAPLAKVIDEKFGIVRGLMTTVHSYTNDQQILDLPHKDLRRARAAGLSIIPTSTGAAKAVGLVLPHLNGKLNGMAMRVPTPNVSLVDLTAELRESVTAEEVNDALREAAAGSLKGILGYSDEPLVSRDYNGDARSSIVDSLSTMVMEGNMVKVISWYDNEWGYSNRVVDLTALVGSKLPVAAK</sequence>
<feature type="binding site" evidence="4">
    <location>
        <begin position="211"/>
        <end position="212"/>
    </location>
    <ligand>
        <name>D-glyceraldehyde 3-phosphate</name>
        <dbReference type="ChEBI" id="CHEBI:59776"/>
    </ligand>
</feature>
<evidence type="ECO:0000256" key="4">
    <source>
        <dbReference type="PIRSR" id="PIRSR000149-2"/>
    </source>
</evidence>
<dbReference type="GO" id="GO:0006006">
    <property type="term" value="P:glucose metabolic process"/>
    <property type="evidence" value="ECO:0007669"/>
    <property type="project" value="InterPro"/>
</dbReference>
<dbReference type="SUPFAM" id="SSF51735">
    <property type="entry name" value="NAD(P)-binding Rossmann-fold domains"/>
    <property type="match status" value="1"/>
</dbReference>
<organism evidence="10 11">
    <name type="scientific">Alicyclobacillus mengziensis</name>
    <dbReference type="NCBI Taxonomy" id="2931921"/>
    <lineage>
        <taxon>Bacteria</taxon>
        <taxon>Bacillati</taxon>
        <taxon>Bacillota</taxon>
        <taxon>Bacilli</taxon>
        <taxon>Bacillales</taxon>
        <taxon>Alicyclobacillaceae</taxon>
        <taxon>Alicyclobacillus</taxon>
    </lineage>
</organism>
<dbReference type="InterPro" id="IPR020829">
    <property type="entry name" value="GlycerAld_3-P_DH_cat"/>
</dbReference>
<dbReference type="PANTHER" id="PTHR43148">
    <property type="entry name" value="GLYCERALDEHYDE-3-PHOSPHATE DEHYDROGENASE 2"/>
    <property type="match status" value="1"/>
</dbReference>
<dbReference type="PROSITE" id="PS00071">
    <property type="entry name" value="GAPDH"/>
    <property type="match status" value="1"/>
</dbReference>
<accession>A0A9X7W1M9</accession>
<dbReference type="GO" id="GO:0051287">
    <property type="term" value="F:NAD binding"/>
    <property type="evidence" value="ECO:0007669"/>
    <property type="project" value="InterPro"/>
</dbReference>
<evidence type="ECO:0000313" key="11">
    <source>
        <dbReference type="Proteomes" id="UP000663505"/>
    </source>
</evidence>
<dbReference type="Pfam" id="PF02800">
    <property type="entry name" value="Gp_dh_C"/>
    <property type="match status" value="1"/>
</dbReference>
<dbReference type="InterPro" id="IPR020828">
    <property type="entry name" value="GlycerAld_3-P_DH_NAD(P)-bd"/>
</dbReference>
<dbReference type="InterPro" id="IPR006424">
    <property type="entry name" value="Glyceraldehyde-3-P_DH_1"/>
</dbReference>
<evidence type="ECO:0000256" key="2">
    <source>
        <dbReference type="ARBA" id="ARBA00023002"/>
    </source>
</evidence>
<evidence type="ECO:0000256" key="7">
    <source>
        <dbReference type="RuleBase" id="RU000397"/>
    </source>
</evidence>
<proteinExistence type="inferred from homology"/>
<dbReference type="InterPro" id="IPR020830">
    <property type="entry name" value="GlycerAld_3-P_DH_AS"/>
</dbReference>
<feature type="binding site" evidence="5">
    <location>
        <position position="34"/>
    </location>
    <ligand>
        <name>NAD(+)</name>
        <dbReference type="ChEBI" id="CHEBI:57540"/>
    </ligand>
</feature>
<feature type="domain" description="Glyceraldehyde 3-phosphate dehydrogenase NAD(P) binding" evidence="9">
    <location>
        <begin position="3"/>
        <end position="153"/>
    </location>
</feature>
<dbReference type="Proteomes" id="UP000663505">
    <property type="component" value="Chromosome"/>
</dbReference>
<keyword evidence="11" id="KW-1185">Reference proteome</keyword>
<feature type="binding site" evidence="5">
    <location>
        <position position="78"/>
    </location>
    <ligand>
        <name>NAD(+)</name>
        <dbReference type="ChEBI" id="CHEBI:57540"/>
    </ligand>
</feature>
<feature type="binding site" evidence="4">
    <location>
        <position position="183"/>
    </location>
    <ligand>
        <name>D-glyceraldehyde 3-phosphate</name>
        <dbReference type="ChEBI" id="CHEBI:59776"/>
    </ligand>
</feature>
<evidence type="ECO:0000256" key="5">
    <source>
        <dbReference type="PIRSR" id="PIRSR000149-3"/>
    </source>
</evidence>
<evidence type="ECO:0000256" key="8">
    <source>
        <dbReference type="RuleBase" id="RU361160"/>
    </source>
</evidence>
<dbReference type="GO" id="GO:0050661">
    <property type="term" value="F:NADP binding"/>
    <property type="evidence" value="ECO:0007669"/>
    <property type="project" value="InterPro"/>
</dbReference>
<dbReference type="Gene3D" id="3.40.50.720">
    <property type="entry name" value="NAD(P)-binding Rossmann-like Domain"/>
    <property type="match status" value="1"/>
</dbReference>